<dbReference type="AlphaFoldDB" id="A0A1H3JW23"/>
<dbReference type="EMBL" id="FNPZ01000001">
    <property type="protein sequence ID" value="SDY44081.1"/>
    <property type="molecule type" value="Genomic_DNA"/>
</dbReference>
<protein>
    <submittedName>
        <fullName evidence="2">Uncharacterized protein</fullName>
    </submittedName>
</protein>
<evidence type="ECO:0000313" key="2">
    <source>
        <dbReference type="EMBL" id="SDY44081.1"/>
    </source>
</evidence>
<sequence length="192" mass="20411">MPSAVVDTEPLSARPTPAELRAYRRGRGAVHGPRVRVRPCLGGLSYTTLLVVSGLTTGLLVSLGADPRAVVLGCLLMVGSAVGAFLCARATSIRTYLREYRLAAFAARNGLVYERGATTPSVPGLQYSDGAGRALRRFSGVIAGLPVEAGNYRHPAGEISGYVIAGGRFEIVAPFDFADPAEWERAWHLISR</sequence>
<keyword evidence="1" id="KW-0472">Membrane</keyword>
<accession>A0A1H3JW23</accession>
<keyword evidence="1" id="KW-0812">Transmembrane</keyword>
<dbReference type="OrthoDB" id="5054050at2"/>
<evidence type="ECO:0000256" key="1">
    <source>
        <dbReference type="SAM" id="Phobius"/>
    </source>
</evidence>
<name>A0A1H3JW23_9MICO</name>
<dbReference type="STRING" id="381665.SAMN05216554_0330"/>
<keyword evidence="3" id="KW-1185">Reference proteome</keyword>
<reference evidence="2 3" key="1">
    <citation type="submission" date="2016-10" db="EMBL/GenBank/DDBJ databases">
        <authorList>
            <person name="de Groot N.N."/>
        </authorList>
    </citation>
    <scope>NUCLEOTIDE SEQUENCE [LARGE SCALE GENOMIC DNA]</scope>
    <source>
        <strain evidence="2 3">CGMCC 4.3491</strain>
    </source>
</reference>
<keyword evidence="1" id="KW-1133">Transmembrane helix</keyword>
<feature type="transmembrane region" description="Helical" evidence="1">
    <location>
        <begin position="69"/>
        <end position="88"/>
    </location>
</feature>
<organism evidence="2 3">
    <name type="scientific">Herbiconiux ginsengi</name>
    <dbReference type="NCBI Taxonomy" id="381665"/>
    <lineage>
        <taxon>Bacteria</taxon>
        <taxon>Bacillati</taxon>
        <taxon>Actinomycetota</taxon>
        <taxon>Actinomycetes</taxon>
        <taxon>Micrococcales</taxon>
        <taxon>Microbacteriaceae</taxon>
        <taxon>Herbiconiux</taxon>
    </lineage>
</organism>
<gene>
    <name evidence="2" type="ORF">SAMN05216554_0330</name>
</gene>
<evidence type="ECO:0000313" key="3">
    <source>
        <dbReference type="Proteomes" id="UP000198891"/>
    </source>
</evidence>
<dbReference type="RefSeq" id="WP_092547872.1">
    <property type="nucleotide sequence ID" value="NZ_FNPZ01000001.1"/>
</dbReference>
<feature type="transmembrane region" description="Helical" evidence="1">
    <location>
        <begin position="44"/>
        <end position="63"/>
    </location>
</feature>
<dbReference type="Proteomes" id="UP000198891">
    <property type="component" value="Unassembled WGS sequence"/>
</dbReference>
<proteinExistence type="predicted"/>